<keyword evidence="4" id="KW-1185">Reference proteome</keyword>
<feature type="compositionally biased region" description="Basic and acidic residues" evidence="1">
    <location>
        <begin position="57"/>
        <end position="77"/>
    </location>
</feature>
<evidence type="ECO:0000313" key="4">
    <source>
        <dbReference type="Proteomes" id="UP000242287"/>
    </source>
</evidence>
<feature type="signal peptide" evidence="2">
    <location>
        <begin position="1"/>
        <end position="22"/>
    </location>
</feature>
<keyword evidence="2" id="KW-0732">Signal</keyword>
<sequence length="107" mass="12182">MRHPLPSIFIFLFAALLTCVTAAPPMKSSTILRRSEVHESRSGGYPYRLRLSSTQTGKEEHTIQRRKDDLGSSDKDSTASYRIQRSRPITYPIPGLDQRPRSPSRRP</sequence>
<dbReference type="AlphaFoldDB" id="A0A2A9NG36"/>
<accession>A0A2A9NG36</accession>
<organism evidence="3 4">
    <name type="scientific">Amanita thiersii Skay4041</name>
    <dbReference type="NCBI Taxonomy" id="703135"/>
    <lineage>
        <taxon>Eukaryota</taxon>
        <taxon>Fungi</taxon>
        <taxon>Dikarya</taxon>
        <taxon>Basidiomycota</taxon>
        <taxon>Agaricomycotina</taxon>
        <taxon>Agaricomycetes</taxon>
        <taxon>Agaricomycetidae</taxon>
        <taxon>Agaricales</taxon>
        <taxon>Pluteineae</taxon>
        <taxon>Amanitaceae</taxon>
        <taxon>Amanita</taxon>
    </lineage>
</organism>
<evidence type="ECO:0000256" key="1">
    <source>
        <dbReference type="SAM" id="MobiDB-lite"/>
    </source>
</evidence>
<dbReference type="EMBL" id="KZ302126">
    <property type="protein sequence ID" value="PFH47221.1"/>
    <property type="molecule type" value="Genomic_DNA"/>
</dbReference>
<evidence type="ECO:0000313" key="3">
    <source>
        <dbReference type="EMBL" id="PFH47221.1"/>
    </source>
</evidence>
<feature type="chain" id="PRO_5012156912" evidence="2">
    <location>
        <begin position="23"/>
        <end position="107"/>
    </location>
</feature>
<proteinExistence type="predicted"/>
<gene>
    <name evidence="3" type="ORF">AMATHDRAFT_68154</name>
</gene>
<evidence type="ECO:0000256" key="2">
    <source>
        <dbReference type="SAM" id="SignalP"/>
    </source>
</evidence>
<dbReference type="Proteomes" id="UP000242287">
    <property type="component" value="Unassembled WGS sequence"/>
</dbReference>
<protein>
    <submittedName>
        <fullName evidence="3">Uncharacterized protein</fullName>
    </submittedName>
</protein>
<name>A0A2A9NG36_9AGAR</name>
<reference evidence="3 4" key="1">
    <citation type="submission" date="2014-02" db="EMBL/GenBank/DDBJ databases">
        <title>Transposable element dynamics among asymbiotic and ectomycorrhizal Amanita fungi.</title>
        <authorList>
            <consortium name="DOE Joint Genome Institute"/>
            <person name="Hess J."/>
            <person name="Skrede I."/>
            <person name="Wolfe B."/>
            <person name="LaButti K."/>
            <person name="Ohm R.A."/>
            <person name="Grigoriev I.V."/>
            <person name="Pringle A."/>
        </authorList>
    </citation>
    <scope>NUCLEOTIDE SEQUENCE [LARGE SCALE GENOMIC DNA]</scope>
    <source>
        <strain evidence="3 4">SKay4041</strain>
    </source>
</reference>
<feature type="region of interest" description="Disordered" evidence="1">
    <location>
        <begin position="34"/>
        <end position="107"/>
    </location>
</feature>